<gene>
    <name evidence="3" type="ORF">GPM918_LOCUS18581</name>
    <name evidence="4" type="ORF">SRO942_LOCUS18580</name>
</gene>
<dbReference type="AlphaFoldDB" id="A0A814NYI7"/>
<proteinExistence type="predicted"/>
<evidence type="ECO:0000259" key="2">
    <source>
        <dbReference type="Pfam" id="PF13383"/>
    </source>
</evidence>
<keyword evidence="5" id="KW-1185">Reference proteome</keyword>
<feature type="domain" description="Methyltransferase" evidence="2">
    <location>
        <begin position="73"/>
        <end position="117"/>
    </location>
</feature>
<dbReference type="EMBL" id="CAJNOQ010005405">
    <property type="protein sequence ID" value="CAF1097588.1"/>
    <property type="molecule type" value="Genomic_DNA"/>
</dbReference>
<dbReference type="InterPro" id="IPR026913">
    <property type="entry name" value="METTL24"/>
</dbReference>
<evidence type="ECO:0000256" key="1">
    <source>
        <dbReference type="SAM" id="Phobius"/>
    </source>
</evidence>
<dbReference type="Pfam" id="PF13383">
    <property type="entry name" value="Methyltransf_22"/>
    <property type="match status" value="2"/>
</dbReference>
<comment type="caution">
    <text evidence="3">The sequence shown here is derived from an EMBL/GenBank/DDBJ whole genome shotgun (WGS) entry which is preliminary data.</text>
</comment>
<feature type="domain" description="Methyltransferase" evidence="2">
    <location>
        <begin position="121"/>
        <end position="258"/>
    </location>
</feature>
<dbReference type="Proteomes" id="UP000663829">
    <property type="component" value="Unassembled WGS sequence"/>
</dbReference>
<protein>
    <recommendedName>
        <fullName evidence="2">Methyltransferase domain-containing protein</fullName>
    </recommendedName>
</protein>
<evidence type="ECO:0000313" key="3">
    <source>
        <dbReference type="EMBL" id="CAF1097588.1"/>
    </source>
</evidence>
<organism evidence="3 5">
    <name type="scientific">Didymodactylos carnosus</name>
    <dbReference type="NCBI Taxonomy" id="1234261"/>
    <lineage>
        <taxon>Eukaryota</taxon>
        <taxon>Metazoa</taxon>
        <taxon>Spiralia</taxon>
        <taxon>Gnathifera</taxon>
        <taxon>Rotifera</taxon>
        <taxon>Eurotatoria</taxon>
        <taxon>Bdelloidea</taxon>
        <taxon>Philodinida</taxon>
        <taxon>Philodinidae</taxon>
        <taxon>Didymodactylos</taxon>
    </lineage>
</organism>
<evidence type="ECO:0000313" key="4">
    <source>
        <dbReference type="EMBL" id="CAF3862731.1"/>
    </source>
</evidence>
<dbReference type="Proteomes" id="UP000681722">
    <property type="component" value="Unassembled WGS sequence"/>
</dbReference>
<dbReference type="PANTHER" id="PTHR32026">
    <property type="entry name" value="METHYLTRANSFERASE-LIKE PROTEIN 24"/>
    <property type="match status" value="1"/>
</dbReference>
<keyword evidence="1" id="KW-0812">Transmembrane</keyword>
<name>A0A814NYI7_9BILA</name>
<reference evidence="3" key="1">
    <citation type="submission" date="2021-02" db="EMBL/GenBank/DDBJ databases">
        <authorList>
            <person name="Nowell W R."/>
        </authorList>
    </citation>
    <scope>NUCLEOTIDE SEQUENCE</scope>
</reference>
<feature type="transmembrane region" description="Helical" evidence="1">
    <location>
        <begin position="7"/>
        <end position="27"/>
    </location>
</feature>
<keyword evidence="1" id="KW-1133">Transmembrane helix</keyword>
<sequence>MALEKQTSAFIILVAVFGILFGAYLVYSLPLIRFANNIKNRYGTNTINCGLSMNESDHYFCESDSDWIERKNVYIEQDKRNQLKQTTNIFFLTNWEPNFQCRFERRIGSTGDGGKWRLLPNCEIHTFDPGVYQCPVNICTYHQVTLGSGDDNISKSLEMLTNDLNHTKREIDIFKIDIEGGEYSLFLSMFGPTRQNTTKNSKRRVYPRQILFEIHIGGQAPSETHQLFDSLRKYGYVIFHKEPNLIGGADYFEYAMLKLTKKFVTRQKKIAAVPKPKVSFNLRWREHIEDVVLNCTKRLGAMYRQFKGAPSSIRLQIYKTCILAKLNYARALNDNTFASFESQLESVQKLAAHMITCDF</sequence>
<evidence type="ECO:0000313" key="5">
    <source>
        <dbReference type="Proteomes" id="UP000663829"/>
    </source>
</evidence>
<dbReference type="OrthoDB" id="10006218at2759"/>
<accession>A0A814NYI7</accession>
<dbReference type="EMBL" id="CAJOBC010005407">
    <property type="protein sequence ID" value="CAF3862731.1"/>
    <property type="molecule type" value="Genomic_DNA"/>
</dbReference>
<keyword evidence="1" id="KW-0472">Membrane</keyword>
<dbReference type="InterPro" id="IPR025714">
    <property type="entry name" value="Methyltranfer_dom"/>
</dbReference>
<dbReference type="PANTHER" id="PTHR32026:SF27">
    <property type="entry name" value="METHYLTRANSFERASE FKBM DOMAIN-CONTAINING PROTEIN-RELATED"/>
    <property type="match status" value="1"/>
</dbReference>